<evidence type="ECO:0000313" key="3">
    <source>
        <dbReference type="Proteomes" id="UP000001949"/>
    </source>
</evidence>
<feature type="coiled-coil region" evidence="1">
    <location>
        <begin position="11"/>
        <end position="52"/>
    </location>
</feature>
<accession>Q4N3W7</accession>
<evidence type="ECO:0000313" key="2">
    <source>
        <dbReference type="EMBL" id="EAN33156.1"/>
    </source>
</evidence>
<name>Q4N3W7_THEPA</name>
<keyword evidence="3" id="KW-1185">Reference proteome</keyword>
<proteinExistence type="predicted"/>
<dbReference type="Proteomes" id="UP000001949">
    <property type="component" value="Unassembled WGS sequence"/>
</dbReference>
<sequence>MLSSLNSQQLVNSLQEENKIINAELHIKNQQISLLREEINALKEEINGLKMDSKTKSETLSNTEHALLKIKEELEGVKYAGNLILKTHKKHFTNLLQTVNRLLNTVQESRVYTVEDPVNKSNIEMLIEMNDKLVKLTVEIMKLLSTREHNSTLQFTKQFTQNF</sequence>
<comment type="caution">
    <text evidence="2">The sequence shown here is derived from an EMBL/GenBank/DDBJ whole genome shotgun (WGS) entry which is preliminary data.</text>
</comment>
<keyword evidence="1" id="KW-0175">Coiled coil</keyword>
<reference evidence="2 3" key="1">
    <citation type="journal article" date="2005" name="Science">
        <title>Genome sequence of Theileria parva, a bovine pathogen that transforms lymphocytes.</title>
        <authorList>
            <person name="Gardner M.J."/>
            <person name="Bishop R."/>
            <person name="Shah T."/>
            <person name="de Villiers E.P."/>
            <person name="Carlton J.M."/>
            <person name="Hall N."/>
            <person name="Ren Q."/>
            <person name="Paulsen I.T."/>
            <person name="Pain A."/>
            <person name="Berriman M."/>
            <person name="Wilson R.J.M."/>
            <person name="Sato S."/>
            <person name="Ralph S.A."/>
            <person name="Mann D.J."/>
            <person name="Xiong Z."/>
            <person name="Shallom S.J."/>
            <person name="Weidman J."/>
            <person name="Jiang L."/>
            <person name="Lynn J."/>
            <person name="Weaver B."/>
            <person name="Shoaibi A."/>
            <person name="Domingo A.R."/>
            <person name="Wasawo D."/>
            <person name="Crabtree J."/>
            <person name="Wortman J.R."/>
            <person name="Haas B."/>
            <person name="Angiuoli S.V."/>
            <person name="Creasy T.H."/>
            <person name="Lu C."/>
            <person name="Suh B."/>
            <person name="Silva J.C."/>
            <person name="Utterback T.R."/>
            <person name="Feldblyum T.V."/>
            <person name="Pertea M."/>
            <person name="Allen J."/>
            <person name="Nierman W.C."/>
            <person name="Taracha E.L.N."/>
            <person name="Salzberg S.L."/>
            <person name="White O.R."/>
            <person name="Fitzhugh H.A."/>
            <person name="Morzaria S."/>
            <person name="Venter J.C."/>
            <person name="Fraser C.M."/>
            <person name="Nene V."/>
        </authorList>
    </citation>
    <scope>NUCLEOTIDE SEQUENCE [LARGE SCALE GENOMIC DNA]</scope>
    <source>
        <strain evidence="2 3">Muguga</strain>
    </source>
</reference>
<evidence type="ECO:0000256" key="1">
    <source>
        <dbReference type="SAM" id="Coils"/>
    </source>
</evidence>
<dbReference type="KEGG" id="tpv:TP02_0871"/>
<dbReference type="EMBL" id="AAGK01000002">
    <property type="protein sequence ID" value="EAN33156.1"/>
    <property type="molecule type" value="Genomic_DNA"/>
</dbReference>
<dbReference type="RefSeq" id="XP_765439.1">
    <property type="nucleotide sequence ID" value="XM_760346.1"/>
</dbReference>
<organism evidence="2 3">
    <name type="scientific">Theileria parva</name>
    <name type="common">East coast fever infection agent</name>
    <dbReference type="NCBI Taxonomy" id="5875"/>
    <lineage>
        <taxon>Eukaryota</taxon>
        <taxon>Sar</taxon>
        <taxon>Alveolata</taxon>
        <taxon>Apicomplexa</taxon>
        <taxon>Aconoidasida</taxon>
        <taxon>Piroplasmida</taxon>
        <taxon>Theileriidae</taxon>
        <taxon>Theileria</taxon>
    </lineage>
</organism>
<dbReference type="VEuPathDB" id="PiroplasmaDB:TpMuguga_02g00871"/>
<dbReference type="AlphaFoldDB" id="Q4N3W7"/>
<dbReference type="OMA" id="LITHNKH"/>
<gene>
    <name evidence="2" type="ordered locus">TP02_0871</name>
</gene>
<dbReference type="GeneID" id="3502159"/>
<protein>
    <submittedName>
        <fullName evidence="2">Uncharacterized protein</fullName>
    </submittedName>
</protein>
<dbReference type="InParanoid" id="Q4N3W7"/>